<evidence type="ECO:0000256" key="1">
    <source>
        <dbReference type="SAM" id="Phobius"/>
    </source>
</evidence>
<dbReference type="Proteomes" id="UP000264071">
    <property type="component" value="Unassembled WGS sequence"/>
</dbReference>
<feature type="transmembrane region" description="Helical" evidence="1">
    <location>
        <begin position="77"/>
        <end position="94"/>
    </location>
</feature>
<dbReference type="EMBL" id="DPIY01000001">
    <property type="protein sequence ID" value="HCT55748.1"/>
    <property type="molecule type" value="Genomic_DNA"/>
</dbReference>
<proteinExistence type="predicted"/>
<dbReference type="OMA" id="WWWPGGL"/>
<gene>
    <name evidence="2" type="ORF">DGD08_00905</name>
</gene>
<keyword evidence="1" id="KW-0812">Transmembrane</keyword>
<feature type="transmembrane region" description="Helical" evidence="1">
    <location>
        <begin position="127"/>
        <end position="147"/>
    </location>
</feature>
<organism evidence="2 3">
    <name type="scientific">Gemmatimonas aurantiaca</name>
    <dbReference type="NCBI Taxonomy" id="173480"/>
    <lineage>
        <taxon>Bacteria</taxon>
        <taxon>Pseudomonadati</taxon>
        <taxon>Gemmatimonadota</taxon>
        <taxon>Gemmatimonadia</taxon>
        <taxon>Gemmatimonadales</taxon>
        <taxon>Gemmatimonadaceae</taxon>
        <taxon>Gemmatimonas</taxon>
    </lineage>
</organism>
<comment type="caution">
    <text evidence="2">The sequence shown here is derived from an EMBL/GenBank/DDBJ whole genome shotgun (WGS) entry which is preliminary data.</text>
</comment>
<feature type="transmembrane region" description="Helical" evidence="1">
    <location>
        <begin position="159"/>
        <end position="182"/>
    </location>
</feature>
<feature type="transmembrane region" description="Helical" evidence="1">
    <location>
        <begin position="513"/>
        <end position="541"/>
    </location>
</feature>
<feature type="transmembrane region" description="Helical" evidence="1">
    <location>
        <begin position="465"/>
        <end position="493"/>
    </location>
</feature>
<sequence>MTETPTGAHSTLRAASALRFLYARTFVNRLRRQIARVRSPRYLAAVCIGAFYLWWALFRNTTTNELSVHRLLTSDVTIVLGSAFLLLSSARWWLFGSDRGALAFTAAEVQFLFPAPITRRGLVHAKLLRMQLAILINTLIFTVILRGNAGSLAAWERGFALWMLFTTLAFHRLAAGIVRASVLEHGTAGRRRGVIPMIVFGLLLGAVLYGIVDSWPMLRAASLNGFRAAFEVFVSALNGPVPSMALWPVRTLLAPISTANSTGWPVAVAWAAGILLLHYLWLLRLDGAFEEAALEATQHRAERLQRFRSSQMGQARSRAGKIARIPTLSLTGAPEVAIAWKNIAAALRGGAWRTQLVMFTIGLAALAVATRTASTRIGDAFVGITIGWGAMLLFIGPLWMRFDLRLDLPRLAMLKTMPLPGWRIVMAEIAAVTLLHSITVWSLMIVPLVMFLQDPSMLLESGATIPLLVSIVVAVPIFNALMFTIQNGTALLFPAWVRLGTESRGFETMGQNLLTTGLTTIVAAVALVFPVGLGVLVVWLADDWNGWTVLGATALGCLLIIAELFPVLHWLGSVFERTDVNEVTGST</sequence>
<feature type="transmembrane region" description="Helical" evidence="1">
    <location>
        <begin position="39"/>
        <end position="57"/>
    </location>
</feature>
<keyword evidence="1" id="KW-1133">Transmembrane helix</keyword>
<feature type="transmembrane region" description="Helical" evidence="1">
    <location>
        <begin position="380"/>
        <end position="400"/>
    </location>
</feature>
<reference evidence="2 3" key="1">
    <citation type="journal article" date="2018" name="Nat. Biotechnol.">
        <title>A standardized bacterial taxonomy based on genome phylogeny substantially revises the tree of life.</title>
        <authorList>
            <person name="Parks D.H."/>
            <person name="Chuvochina M."/>
            <person name="Waite D.W."/>
            <person name="Rinke C."/>
            <person name="Skarshewski A."/>
            <person name="Chaumeil P.A."/>
            <person name="Hugenholtz P."/>
        </authorList>
    </citation>
    <scope>NUCLEOTIDE SEQUENCE [LARGE SCALE GENOMIC DNA]</scope>
    <source>
        <strain evidence="2">UBA8844</strain>
    </source>
</reference>
<protein>
    <submittedName>
        <fullName evidence="2">Uncharacterized protein</fullName>
    </submittedName>
</protein>
<accession>A0A3D4V4V6</accession>
<evidence type="ECO:0000313" key="2">
    <source>
        <dbReference type="EMBL" id="HCT55748.1"/>
    </source>
</evidence>
<feature type="transmembrane region" description="Helical" evidence="1">
    <location>
        <begin position="194"/>
        <end position="212"/>
    </location>
</feature>
<evidence type="ECO:0000313" key="3">
    <source>
        <dbReference type="Proteomes" id="UP000264071"/>
    </source>
</evidence>
<keyword evidence="1" id="KW-0472">Membrane</keyword>
<dbReference type="InterPro" id="IPR031584">
    <property type="entry name" value="Put_ABC_export"/>
</dbReference>
<dbReference type="Pfam" id="PF16962">
    <property type="entry name" value="ABC_export"/>
    <property type="match status" value="1"/>
</dbReference>
<feature type="transmembrane region" description="Helical" evidence="1">
    <location>
        <begin position="547"/>
        <end position="568"/>
    </location>
</feature>
<feature type="transmembrane region" description="Helical" evidence="1">
    <location>
        <begin position="262"/>
        <end position="282"/>
    </location>
</feature>
<name>A0A3D4V4V6_9BACT</name>
<feature type="transmembrane region" description="Helical" evidence="1">
    <location>
        <begin position="421"/>
        <end position="445"/>
    </location>
</feature>
<dbReference type="AlphaFoldDB" id="A0A3D4V4V6"/>
<feature type="transmembrane region" description="Helical" evidence="1">
    <location>
        <begin position="356"/>
        <end position="374"/>
    </location>
</feature>